<evidence type="ECO:0000256" key="4">
    <source>
        <dbReference type="ARBA" id="ARBA00022679"/>
    </source>
</evidence>
<keyword evidence="6 8" id="KW-1133">Transmembrane helix</keyword>
<gene>
    <name evidence="9" type="ORF">OK345_05845</name>
</gene>
<organism evidence="9 10">
    <name type="scientific">Xanthomonas chitinilytica</name>
    <dbReference type="NCBI Taxonomy" id="2989819"/>
    <lineage>
        <taxon>Bacteria</taxon>
        <taxon>Pseudomonadati</taxon>
        <taxon>Pseudomonadota</taxon>
        <taxon>Gammaproteobacteria</taxon>
        <taxon>Lysobacterales</taxon>
        <taxon>Lysobacteraceae</taxon>
        <taxon>Xanthomonas</taxon>
    </lineage>
</organism>
<dbReference type="EMBL" id="JAPCHY010000004">
    <property type="protein sequence ID" value="MCW4472030.1"/>
    <property type="molecule type" value="Genomic_DNA"/>
</dbReference>
<keyword evidence="2" id="KW-1003">Cell membrane</keyword>
<feature type="transmembrane region" description="Helical" evidence="8">
    <location>
        <begin position="105"/>
        <end position="125"/>
    </location>
</feature>
<evidence type="ECO:0000256" key="3">
    <source>
        <dbReference type="ARBA" id="ARBA00022676"/>
    </source>
</evidence>
<evidence type="ECO:0000256" key="5">
    <source>
        <dbReference type="ARBA" id="ARBA00022692"/>
    </source>
</evidence>
<evidence type="ECO:0000256" key="6">
    <source>
        <dbReference type="ARBA" id="ARBA00022989"/>
    </source>
</evidence>
<evidence type="ECO:0000256" key="1">
    <source>
        <dbReference type="ARBA" id="ARBA00004651"/>
    </source>
</evidence>
<dbReference type="InterPro" id="IPR050297">
    <property type="entry name" value="LipidA_mod_glycosyltrf_83"/>
</dbReference>
<feature type="transmembrane region" description="Helical" evidence="8">
    <location>
        <begin position="209"/>
        <end position="231"/>
    </location>
</feature>
<feature type="transmembrane region" description="Helical" evidence="8">
    <location>
        <begin position="184"/>
        <end position="202"/>
    </location>
</feature>
<dbReference type="PANTHER" id="PTHR33908">
    <property type="entry name" value="MANNOSYLTRANSFERASE YKCB-RELATED"/>
    <property type="match status" value="1"/>
</dbReference>
<dbReference type="EC" id="2.4.-.-" evidence="9"/>
<name>A0ABT3JUC2_9XANT</name>
<feature type="transmembrane region" description="Helical" evidence="8">
    <location>
        <begin position="7"/>
        <end position="26"/>
    </location>
</feature>
<dbReference type="GO" id="GO:0016757">
    <property type="term" value="F:glycosyltransferase activity"/>
    <property type="evidence" value="ECO:0007669"/>
    <property type="project" value="UniProtKB-KW"/>
</dbReference>
<feature type="transmembrane region" description="Helical" evidence="8">
    <location>
        <begin position="304"/>
        <end position="325"/>
    </location>
</feature>
<proteinExistence type="predicted"/>
<evidence type="ECO:0000256" key="2">
    <source>
        <dbReference type="ARBA" id="ARBA00022475"/>
    </source>
</evidence>
<keyword evidence="10" id="KW-1185">Reference proteome</keyword>
<evidence type="ECO:0000256" key="7">
    <source>
        <dbReference type="ARBA" id="ARBA00023136"/>
    </source>
</evidence>
<comment type="subcellular location">
    <subcellularLocation>
        <location evidence="1">Cell membrane</location>
        <topology evidence="1">Multi-pass membrane protein</topology>
    </subcellularLocation>
</comment>
<keyword evidence="5 8" id="KW-0812">Transmembrane</keyword>
<evidence type="ECO:0000313" key="9">
    <source>
        <dbReference type="EMBL" id="MCW4472030.1"/>
    </source>
</evidence>
<reference evidence="9 10" key="1">
    <citation type="submission" date="2022-10" db="EMBL/GenBank/DDBJ databases">
        <title>Xanthomonas sp. H13-6.</title>
        <authorList>
            <person name="Liu X."/>
            <person name="Deng Z."/>
            <person name="Jiang Y."/>
            <person name="Yu T."/>
            <person name="Ai J."/>
        </authorList>
    </citation>
    <scope>NUCLEOTIDE SEQUENCE [LARGE SCALE GENOMIC DNA]</scope>
    <source>
        <strain evidence="9 10">H13-6</strain>
    </source>
</reference>
<keyword evidence="7 8" id="KW-0472">Membrane</keyword>
<comment type="caution">
    <text evidence="9">The sequence shown here is derived from an EMBL/GenBank/DDBJ whole genome shotgun (WGS) entry which is preliminary data.</text>
</comment>
<feature type="transmembrane region" description="Helical" evidence="8">
    <location>
        <begin position="162"/>
        <end position="178"/>
    </location>
</feature>
<keyword evidence="3 9" id="KW-0328">Glycosyltransferase</keyword>
<accession>A0ABT3JUC2</accession>
<sequence length="566" mass="61730">MRNLIREMPYAGLVAICFSLIGYYFFTGLYCSDDTRYLIGAIKIALGEPISVTSLAERRVMFLLPGAMMYAPGVDLELLVVPYTLFFVGLGAVGYFLARRVLSRMAAVAAMVLAGTQPVFFLYAGAMLPDLASTLFLMLGLLFLCCWLEAVAAKPGDSRRSAWFAFGLGASIATAFTLKESGLVLLPVPLAVMALMGLRRNLAASLRDGIALAIGFAAVLAIESLVFRIAAGQWHSSVASLLVPHDVAGFIETQGRSPIARLRTLRYLLGPHTSALFALAAVASLRLAFIWYQRRLPGHMGLAWLAVVGFWAWPLFYFTFGTASLSSYLLPVMQQRYYAPSIVPAAILVVNLMVSVVHLARAGAAARLSMAVSATVAIWLASAPYLDRGERGLIYAAAAKEAFTQAREDARQRYPGIPLYDVASGWTTDLNRCRALLMPVYPDGENRLMQAIRSGDDVRGRFGYRQLDDMSPPFLVAGHGAFMEARKPSRWVASLRVQVEEGRMQATRVGRYGQVPRRALRGLSWLPRTVAAARASGISPARERADAPTPAEPNEVEMYLISPGRL</sequence>
<feature type="transmembrane region" description="Helical" evidence="8">
    <location>
        <begin position="78"/>
        <end position="98"/>
    </location>
</feature>
<evidence type="ECO:0000313" key="10">
    <source>
        <dbReference type="Proteomes" id="UP001209922"/>
    </source>
</evidence>
<dbReference type="PANTHER" id="PTHR33908:SF11">
    <property type="entry name" value="MEMBRANE PROTEIN"/>
    <property type="match status" value="1"/>
</dbReference>
<feature type="transmembrane region" description="Helical" evidence="8">
    <location>
        <begin position="274"/>
        <end position="292"/>
    </location>
</feature>
<keyword evidence="4 9" id="KW-0808">Transferase</keyword>
<protein>
    <submittedName>
        <fullName evidence="9">Glycosyltransferase family 39 protein</fullName>
        <ecNumber evidence="9">2.4.-.-</ecNumber>
    </submittedName>
</protein>
<dbReference type="Proteomes" id="UP001209922">
    <property type="component" value="Unassembled WGS sequence"/>
</dbReference>
<feature type="transmembrane region" description="Helical" evidence="8">
    <location>
        <begin position="337"/>
        <end position="357"/>
    </location>
</feature>
<feature type="transmembrane region" description="Helical" evidence="8">
    <location>
        <begin position="131"/>
        <end position="150"/>
    </location>
</feature>
<dbReference type="RefSeq" id="WP_265126992.1">
    <property type="nucleotide sequence ID" value="NZ_JAPCHY010000004.1"/>
</dbReference>
<evidence type="ECO:0000256" key="8">
    <source>
        <dbReference type="SAM" id="Phobius"/>
    </source>
</evidence>